<dbReference type="PANTHER" id="PTHR34203:SF15">
    <property type="entry name" value="SLL1173 PROTEIN"/>
    <property type="match status" value="1"/>
</dbReference>
<evidence type="ECO:0000259" key="1">
    <source>
        <dbReference type="Pfam" id="PF05050"/>
    </source>
</evidence>
<dbReference type="EMBL" id="AFAR01000032">
    <property type="protein sequence ID" value="EGF29409.1"/>
    <property type="molecule type" value="Genomic_DNA"/>
</dbReference>
<dbReference type="PANTHER" id="PTHR34203">
    <property type="entry name" value="METHYLTRANSFERASE, FKBM FAMILY PROTEIN"/>
    <property type="match status" value="1"/>
</dbReference>
<dbReference type="Proteomes" id="UP000006222">
    <property type="component" value="Unassembled WGS sequence"/>
</dbReference>
<dbReference type="NCBIfam" id="TIGR01444">
    <property type="entry name" value="fkbM_fam"/>
    <property type="match status" value="1"/>
</dbReference>
<dbReference type="CDD" id="cd02440">
    <property type="entry name" value="AdoMet_MTases"/>
    <property type="match status" value="1"/>
</dbReference>
<dbReference type="InterPro" id="IPR029063">
    <property type="entry name" value="SAM-dependent_MTases_sf"/>
</dbReference>
<dbReference type="InterPro" id="IPR006342">
    <property type="entry name" value="FkbM_mtfrase"/>
</dbReference>
<organism evidence="2 3">
    <name type="scientific">Rhodopirellula baltica WH47</name>
    <dbReference type="NCBI Taxonomy" id="991778"/>
    <lineage>
        <taxon>Bacteria</taxon>
        <taxon>Pseudomonadati</taxon>
        <taxon>Planctomycetota</taxon>
        <taxon>Planctomycetia</taxon>
        <taxon>Pirellulales</taxon>
        <taxon>Pirellulaceae</taxon>
        <taxon>Rhodopirellula</taxon>
    </lineage>
</organism>
<keyword evidence="2" id="KW-0489">Methyltransferase</keyword>
<evidence type="ECO:0000313" key="2">
    <source>
        <dbReference type="EMBL" id="EGF29409.1"/>
    </source>
</evidence>
<name>F2ALR3_RHOBT</name>
<dbReference type="AlphaFoldDB" id="F2ALR3"/>
<gene>
    <name evidence="2" type="ORF">RBWH47_02773</name>
</gene>
<keyword evidence="2" id="KW-0808">Transferase</keyword>
<sequence>MLAPIKRLLTPPFHYGQRLFRWAVMLKQVSGCARSDRLVLISSALCGVYTSLQELQVWQNPTLTRPANLTVASVGKFAIRPNCDDLYHILPQREQKVIDVFRSVLRDGDTVVDLGANIGFFSILGARLVSESGRVIAVEMMPETVERLKINVELNGLANVRTIEAALADRSGLEVKAHVPIGRFGQASLVRGGASASAVRLRTRTLDEMCGDLGKIAMIKMDVEGAELLIIKGGRETFLRTQCVVFEELANEPSPTAVMRELEKLGFRISRIDGNNFAAYRD</sequence>
<dbReference type="SUPFAM" id="SSF53335">
    <property type="entry name" value="S-adenosyl-L-methionine-dependent methyltransferases"/>
    <property type="match status" value="1"/>
</dbReference>
<dbReference type="GO" id="GO:0008168">
    <property type="term" value="F:methyltransferase activity"/>
    <property type="evidence" value="ECO:0007669"/>
    <property type="project" value="UniProtKB-KW"/>
</dbReference>
<dbReference type="InterPro" id="IPR052514">
    <property type="entry name" value="SAM-dependent_MTase"/>
</dbReference>
<dbReference type="Gene3D" id="3.40.50.150">
    <property type="entry name" value="Vaccinia Virus protein VP39"/>
    <property type="match status" value="1"/>
</dbReference>
<proteinExistence type="predicted"/>
<dbReference type="GO" id="GO:0032259">
    <property type="term" value="P:methylation"/>
    <property type="evidence" value="ECO:0007669"/>
    <property type="project" value="UniProtKB-KW"/>
</dbReference>
<comment type="caution">
    <text evidence="2">The sequence shown here is derived from an EMBL/GenBank/DDBJ whole genome shotgun (WGS) entry which is preliminary data.</text>
</comment>
<protein>
    <submittedName>
        <fullName evidence="2">Methyltransferase FkbM family</fullName>
    </submittedName>
</protein>
<dbReference type="Pfam" id="PF05050">
    <property type="entry name" value="Methyltransf_21"/>
    <property type="match status" value="1"/>
</dbReference>
<evidence type="ECO:0000313" key="3">
    <source>
        <dbReference type="Proteomes" id="UP000006222"/>
    </source>
</evidence>
<reference evidence="2 3" key="1">
    <citation type="journal article" date="2013" name="Mar. Genomics">
        <title>Expression of sulfatases in Rhodopirellula baltica and the diversity of sulfatases in the genus Rhodopirellula.</title>
        <authorList>
            <person name="Wegner C.E."/>
            <person name="Richter-Heitmann T."/>
            <person name="Klindworth A."/>
            <person name="Klockow C."/>
            <person name="Richter M."/>
            <person name="Achstetter T."/>
            <person name="Glockner F.O."/>
            <person name="Harder J."/>
        </authorList>
    </citation>
    <scope>NUCLEOTIDE SEQUENCE [LARGE SCALE GENOMIC DNA]</scope>
    <source>
        <strain evidence="2 3">WH47</strain>
    </source>
</reference>
<accession>F2ALR3</accession>
<feature type="domain" description="Methyltransferase FkbM" evidence="1">
    <location>
        <begin position="113"/>
        <end position="269"/>
    </location>
</feature>
<dbReference type="PATRIC" id="fig|991778.3.peg.635"/>